<dbReference type="SUPFAM" id="SSF54862">
    <property type="entry name" value="4Fe-4S ferredoxins"/>
    <property type="match status" value="1"/>
</dbReference>
<evidence type="ECO:0000313" key="13">
    <source>
        <dbReference type="EMBL" id="RAL68918.1"/>
    </source>
</evidence>
<dbReference type="InterPro" id="IPR012832">
    <property type="entry name" value="RDH"/>
</dbReference>
<keyword evidence="7" id="KW-0411">Iron-sulfur</keyword>
<dbReference type="OMA" id="VQSHELN"/>
<evidence type="ECO:0000313" key="16">
    <source>
        <dbReference type="Proteomes" id="UP000248786"/>
    </source>
</evidence>
<dbReference type="NCBIfam" id="TIGR02486">
    <property type="entry name" value="RDH"/>
    <property type="match status" value="1"/>
</dbReference>
<dbReference type="Proteomes" id="UP000076394">
    <property type="component" value="Chromosome"/>
</dbReference>
<keyword evidence="8" id="KW-0472">Membrane</keyword>
<gene>
    <name evidence="11" type="primary">rdhA18</name>
    <name evidence="12" type="synonym">rdhA</name>
    <name evidence="14" type="ORF">C1G86_1427</name>
    <name evidence="13" type="ORF">C1G87_1390</name>
    <name evidence="12" type="ORF">Dm11a5_1437</name>
</gene>
<dbReference type="OrthoDB" id="166919at2"/>
<keyword evidence="6" id="KW-0408">Iron</keyword>
<reference evidence="16 17" key="3">
    <citation type="submission" date="2018-05" db="EMBL/GenBank/DDBJ databases">
        <title>Draft genome sequences of Dehalococcoides mccartyi strains RC and KS.</title>
        <authorList>
            <person name="Higgins S.A."/>
            <person name="Padilla-Crespo E."/>
            <person name="Loeffler F.E."/>
        </authorList>
    </citation>
    <scope>NUCLEOTIDE SEQUENCE [LARGE SCALE GENOMIC DNA]</scope>
    <source>
        <strain evidence="14 16">KS</strain>
        <strain evidence="13 17">RC</strain>
    </source>
</reference>
<dbReference type="InterPro" id="IPR006311">
    <property type="entry name" value="TAT_signal"/>
</dbReference>
<proteinExistence type="predicted"/>
<dbReference type="NCBIfam" id="TIGR01409">
    <property type="entry name" value="TAT_signal_seq"/>
    <property type="match status" value="1"/>
</dbReference>
<evidence type="ECO:0000313" key="11">
    <source>
        <dbReference type="EMBL" id="AIZ97093.1"/>
    </source>
</evidence>
<dbReference type="AlphaFoldDB" id="A0A0A7NWP1"/>
<dbReference type="Proteomes" id="UP000249146">
    <property type="component" value="Unassembled WGS sequence"/>
</dbReference>
<dbReference type="GO" id="GO:0005886">
    <property type="term" value="C:plasma membrane"/>
    <property type="evidence" value="ECO:0007669"/>
    <property type="project" value="UniProtKB-SubCell"/>
</dbReference>
<organism evidence="11">
    <name type="scientific">Dehalococcoides mccartyi</name>
    <dbReference type="NCBI Taxonomy" id="61435"/>
    <lineage>
        <taxon>Bacteria</taxon>
        <taxon>Bacillati</taxon>
        <taxon>Chloroflexota</taxon>
        <taxon>Dehalococcoidia</taxon>
        <taxon>Dehalococcoidales</taxon>
        <taxon>Dehalococcoidaceae</taxon>
        <taxon>Dehalococcoides</taxon>
    </lineage>
</organism>
<protein>
    <submittedName>
        <fullName evidence="11 12">Reductive dehalogenase</fullName>
    </submittedName>
    <submittedName>
        <fullName evidence="13">Tetrachloroethene reductive dehalogenase TceA</fullName>
    </submittedName>
</protein>
<dbReference type="GO" id="GO:0051539">
    <property type="term" value="F:4 iron, 4 sulfur cluster binding"/>
    <property type="evidence" value="ECO:0007669"/>
    <property type="project" value="UniProtKB-KW"/>
</dbReference>
<name>A0A0A7NWP1_9CHLR</name>
<evidence type="ECO:0000313" key="15">
    <source>
        <dbReference type="Proteomes" id="UP000076394"/>
    </source>
</evidence>
<evidence type="ECO:0000259" key="10">
    <source>
        <dbReference type="PROSITE" id="PS51379"/>
    </source>
</evidence>
<accession>A0A0A7NWP1</accession>
<dbReference type="RefSeq" id="WP_011309926.1">
    <property type="nucleotide sequence ID" value="NZ_AP024514.1"/>
</dbReference>
<evidence type="ECO:0000256" key="2">
    <source>
        <dbReference type="ARBA" id="ARBA00022475"/>
    </source>
</evidence>
<dbReference type="PROSITE" id="PS51379">
    <property type="entry name" value="4FE4S_FER_2"/>
    <property type="match status" value="1"/>
</dbReference>
<dbReference type="InterPro" id="IPR017900">
    <property type="entry name" value="4Fe4S_Fe_S_CS"/>
</dbReference>
<dbReference type="GO" id="GO:0046872">
    <property type="term" value="F:metal ion binding"/>
    <property type="evidence" value="ECO:0007669"/>
    <property type="project" value="UniProtKB-KW"/>
</dbReference>
<reference evidence="11" key="1">
    <citation type="submission" date="2014-10" db="EMBL/GenBank/DDBJ databases">
        <title>Reductive dehalogenase homologous genes as biomarkers for distinguishing populations of Dehalococcoides in mixed dechlorinating cultures and in groundwater.</title>
        <authorList>
            <person name="Perez-De-Mora A."/>
            <person name="Zila A."/>
            <person name="Mcmaster M.L."/>
            <person name="Liang X."/>
            <person name="Dworatzek S."/>
            <person name="Edwards E.A."/>
        </authorList>
    </citation>
    <scope>NUCLEOTIDE SEQUENCE</scope>
</reference>
<evidence type="ECO:0000256" key="5">
    <source>
        <dbReference type="ARBA" id="ARBA00022729"/>
    </source>
</evidence>
<dbReference type="InterPro" id="IPR019546">
    <property type="entry name" value="TAT_signal_bac_arc"/>
</dbReference>
<evidence type="ECO:0000256" key="8">
    <source>
        <dbReference type="ARBA" id="ARBA00023136"/>
    </source>
</evidence>
<evidence type="ECO:0000256" key="9">
    <source>
        <dbReference type="ARBA" id="ARBA00029374"/>
    </source>
</evidence>
<evidence type="ECO:0000256" key="7">
    <source>
        <dbReference type="ARBA" id="ARBA00023014"/>
    </source>
</evidence>
<dbReference type="InterPro" id="IPR028894">
    <property type="entry name" value="RDH_dom"/>
</dbReference>
<evidence type="ECO:0000256" key="3">
    <source>
        <dbReference type="ARBA" id="ARBA00022485"/>
    </source>
</evidence>
<dbReference type="PROSITE" id="PS00198">
    <property type="entry name" value="4FE4S_FER_1"/>
    <property type="match status" value="1"/>
</dbReference>
<keyword evidence="2" id="KW-1003">Cell membrane</keyword>
<dbReference type="InterPro" id="IPR017896">
    <property type="entry name" value="4Fe4S_Fe-S-bd"/>
</dbReference>
<dbReference type="PROSITE" id="PS51318">
    <property type="entry name" value="TAT"/>
    <property type="match status" value="1"/>
</dbReference>
<feature type="domain" description="4Fe-4S ferredoxin-type" evidence="10">
    <location>
        <begin position="363"/>
        <end position="395"/>
    </location>
</feature>
<keyword evidence="3" id="KW-0004">4Fe-4S</keyword>
<evidence type="ECO:0000256" key="4">
    <source>
        <dbReference type="ARBA" id="ARBA00022723"/>
    </source>
</evidence>
<dbReference type="EMBL" id="KP085018">
    <property type="protein sequence ID" value="AIZ97093.1"/>
    <property type="molecule type" value="Genomic_DNA"/>
</dbReference>
<dbReference type="EMBL" id="QGLC01000018">
    <property type="protein sequence ID" value="RAL68918.1"/>
    <property type="molecule type" value="Genomic_DNA"/>
</dbReference>
<sequence>MSKFHSMVSRRDFMKAIGMAGAGVGAVAATTPVFHDLDELMSSSSVTPAKRPWWVKERELFNPTSEIDWDLMQRFDRKNEAHSRRIATMYRSVETIDAAAVTQKKIDADRIAKQTPGFDTKYQALKAGYSGSTESPAWAYPGIVDEADWAKTPEELGMPKWSGTPEENSRLLYAALRYYGAMFIGYAEVEDKWRNKLFVKTTTDAVRNWTWTPQNPDPPESDELRYVYENVDQPYSELRKGSTGRSAGKHVIPSKPLWLITIATGACMEATKTLDSTISKSNSSTADNGHEALKVRTFNFVRALGGWRAFGDGGHQTSESNFSAAMILTGLAENSRQGNYCLTPETGPNHIPFTMLTDFPLVPTKPIDAGLFRFCHSCKKCADACPSQSISHADEPSWDVPDVDGKPRVFCNPGHKGFWPDMAGCNYYSKGGGTSGCWVCYANCTFSEDKAAMMHNIIRGTVSTTSLFNGFFSSMSNTFGYGPYESPEVWWDMSLPAYGFDSTIGAAKGGYSK</sequence>
<keyword evidence="5" id="KW-0732">Signal</keyword>
<dbReference type="EMBL" id="QGLD01000016">
    <property type="protein sequence ID" value="RAL70103.1"/>
    <property type="molecule type" value="Genomic_DNA"/>
</dbReference>
<dbReference type="Pfam" id="PF13486">
    <property type="entry name" value="Dehalogenase"/>
    <property type="match status" value="1"/>
</dbReference>
<comment type="subcellular location">
    <subcellularLocation>
        <location evidence="1">Cell membrane</location>
    </subcellularLocation>
</comment>
<dbReference type="PATRIC" id="fig|61435.8.peg.1430"/>
<evidence type="ECO:0000256" key="6">
    <source>
        <dbReference type="ARBA" id="ARBA00023004"/>
    </source>
</evidence>
<evidence type="ECO:0000256" key="1">
    <source>
        <dbReference type="ARBA" id="ARBA00004236"/>
    </source>
</evidence>
<dbReference type="EMBL" id="CP011127">
    <property type="protein sequence ID" value="AMU87263.1"/>
    <property type="molecule type" value="Genomic_DNA"/>
</dbReference>
<reference evidence="12 15" key="2">
    <citation type="submission" date="2015-03" db="EMBL/GenBank/DDBJ databases">
        <title>Genomic characterization of Dehalococcoides mccartyi strain 11a5, an unusal plasmid-containing chloroethene dechlorinator.</title>
        <authorList>
            <person name="Zhao S."/>
            <person name="Ding C."/>
            <person name="He J."/>
        </authorList>
    </citation>
    <scope>NUCLEOTIDE SEQUENCE [LARGE SCALE GENOMIC DNA]</scope>
    <source>
        <strain evidence="12 15">11a5</strain>
    </source>
</reference>
<dbReference type="Proteomes" id="UP000248786">
    <property type="component" value="Unassembled WGS sequence"/>
</dbReference>
<evidence type="ECO:0000313" key="17">
    <source>
        <dbReference type="Proteomes" id="UP000249146"/>
    </source>
</evidence>
<evidence type="ECO:0000313" key="14">
    <source>
        <dbReference type="EMBL" id="RAL70103.1"/>
    </source>
</evidence>
<evidence type="ECO:0000313" key="12">
    <source>
        <dbReference type="EMBL" id="AMU87263.1"/>
    </source>
</evidence>
<keyword evidence="4" id="KW-0479">Metal-binding</keyword>
<comment type="cofactor">
    <cofactor evidence="9">
        <name>corrinoid</name>
        <dbReference type="ChEBI" id="CHEBI:33913"/>
    </cofactor>
</comment>